<gene>
    <name evidence="2" type="ORF">BD311DRAFT_839467</name>
</gene>
<dbReference type="Proteomes" id="UP000292957">
    <property type="component" value="Unassembled WGS sequence"/>
</dbReference>
<organism evidence="2">
    <name type="scientific">Dichomitus squalens</name>
    <dbReference type="NCBI Taxonomy" id="114155"/>
    <lineage>
        <taxon>Eukaryota</taxon>
        <taxon>Fungi</taxon>
        <taxon>Dikarya</taxon>
        <taxon>Basidiomycota</taxon>
        <taxon>Agaricomycotina</taxon>
        <taxon>Agaricomycetes</taxon>
        <taxon>Polyporales</taxon>
        <taxon>Polyporaceae</taxon>
        <taxon>Dichomitus</taxon>
    </lineage>
</organism>
<feature type="region of interest" description="Disordered" evidence="1">
    <location>
        <begin position="213"/>
        <end position="243"/>
    </location>
</feature>
<feature type="region of interest" description="Disordered" evidence="1">
    <location>
        <begin position="294"/>
        <end position="324"/>
    </location>
</feature>
<evidence type="ECO:0000256" key="1">
    <source>
        <dbReference type="SAM" id="MobiDB-lite"/>
    </source>
</evidence>
<protein>
    <submittedName>
        <fullName evidence="2">Uncharacterized protein</fullName>
    </submittedName>
</protein>
<accession>A0A4Q9M2Z2</accession>
<dbReference type="EMBL" id="ML143755">
    <property type="protein sequence ID" value="TBU21099.1"/>
    <property type="molecule type" value="Genomic_DNA"/>
</dbReference>
<name>A0A4Q9M2Z2_9APHY</name>
<feature type="compositionally biased region" description="Basic and acidic residues" evidence="1">
    <location>
        <begin position="213"/>
        <end position="231"/>
    </location>
</feature>
<proteinExistence type="predicted"/>
<feature type="compositionally biased region" description="Basic and acidic residues" evidence="1">
    <location>
        <begin position="315"/>
        <end position="324"/>
    </location>
</feature>
<dbReference type="OrthoDB" id="2765805at2759"/>
<sequence>MYLEALGLESVDQLPEGSGTPPPDDPQIFSGHVDVFLQSLISHVCQEYNSPLFSIIRHLPAPPVDADAAVPTTRPTPLTMHVHSTLCPGGDLLLTSAHLSGIHVYPAQLLRLYLEHETHLRELVSGGKSFDFAEHPIPAGIDTFVAIWNEDAHSLYGFSSVDPNSGAIILTTRPPPPAELLYPTLLREEKLEDRFKLSREERQLLERLKADAAMRESGRVEKSRRQYEGREARRKSKARLGAHSSAMRKVASALATTLDLQNQAGLDLGFEAGSPSNAGSPGGDIGLSQLLNVPDFASETPHAGGEDTAMEFNPDETKDDTNAS</sequence>
<dbReference type="AlphaFoldDB" id="A0A4Q9M2Z2"/>
<evidence type="ECO:0000313" key="2">
    <source>
        <dbReference type="EMBL" id="TBU21099.1"/>
    </source>
</evidence>
<reference evidence="2" key="1">
    <citation type="submission" date="2019-01" db="EMBL/GenBank/DDBJ databases">
        <title>Draft genome sequences of three monokaryotic isolates of the white-rot basidiomycete fungus Dichomitus squalens.</title>
        <authorList>
            <consortium name="DOE Joint Genome Institute"/>
            <person name="Lopez S.C."/>
            <person name="Andreopoulos B."/>
            <person name="Pangilinan J."/>
            <person name="Lipzen A."/>
            <person name="Riley R."/>
            <person name="Ahrendt S."/>
            <person name="Ng V."/>
            <person name="Barry K."/>
            <person name="Daum C."/>
            <person name="Grigoriev I.V."/>
            <person name="Hilden K.S."/>
            <person name="Makela M.R."/>
            <person name="de Vries R.P."/>
        </authorList>
    </citation>
    <scope>NUCLEOTIDE SEQUENCE [LARGE SCALE GENOMIC DNA]</scope>
    <source>
        <strain evidence="2">OM18370.1</strain>
    </source>
</reference>